<evidence type="ECO:0000256" key="1">
    <source>
        <dbReference type="PROSITE-ProRule" id="PRU00339"/>
    </source>
</evidence>
<dbReference type="InterPro" id="IPR036388">
    <property type="entry name" value="WH-like_DNA-bd_sf"/>
</dbReference>
<organism evidence="5 6">
    <name type="scientific">Gelidibacter algens</name>
    <dbReference type="NCBI Taxonomy" id="49280"/>
    <lineage>
        <taxon>Bacteria</taxon>
        <taxon>Pseudomonadati</taxon>
        <taxon>Bacteroidota</taxon>
        <taxon>Flavobacteriia</taxon>
        <taxon>Flavobacteriales</taxon>
        <taxon>Flavobacteriaceae</taxon>
        <taxon>Gelidibacter</taxon>
    </lineage>
</organism>
<sequence length="521" mass="59776">MTFLKRLLLIIGISTTFCLNAQTGSNELDLKLPTLKDQLELAKNNSDSSQTAQVYLRIGNFFNRLELYSEAIKNYQNYLDIHRKKDSSLVNVKNIIATIHLELKNYEEAKIISLSTLRISEHLNYQKGKAISIALLGSVAEKQGNYKKALEHQNISLSIFQSLNDSTGLASTYENIGSIYEDLDQFDFAYQYFKKAQTFAKNSDTNLQINILNNLGDVNRKTGNYYKAVNYTEKAFQLAEQTGNTSQVGSALKDFARTHAALGDFAKAYEFLNRQSLVNEVELKRNNSEIVSALQVLYEVKEKEAEVQLLNKQNQINKVRQYIILIVSGAIILSLALGLLYWKKRRWHEKQILEYQQQLLQADLDKKMAEEVALKREIDIKVSSLTSYSLNIAHKNKMLFDVSRTLSNLKDRNSELVKTKLQELVEEIESDLSNNNEWIELMGYFGQIHPTFFENIKNVASEKLSSSEMRLCMLLRLNLSSKEIAEILHITSDSVRIARYRVRKKLPINSKEDLQAYLLHL</sequence>
<feature type="repeat" description="TPR" evidence="1">
    <location>
        <begin position="170"/>
        <end position="203"/>
    </location>
</feature>
<dbReference type="Gene3D" id="1.10.10.10">
    <property type="entry name" value="Winged helix-like DNA-binding domain superfamily/Winged helix DNA-binding domain"/>
    <property type="match status" value="1"/>
</dbReference>
<dbReference type="Proteomes" id="UP000248987">
    <property type="component" value="Unassembled WGS sequence"/>
</dbReference>
<evidence type="ECO:0000313" key="6">
    <source>
        <dbReference type="Proteomes" id="UP000248987"/>
    </source>
</evidence>
<feature type="repeat" description="TPR" evidence="1">
    <location>
        <begin position="209"/>
        <end position="242"/>
    </location>
</feature>
<dbReference type="InterPro" id="IPR016032">
    <property type="entry name" value="Sig_transdc_resp-reg_C-effctor"/>
</dbReference>
<dbReference type="STRING" id="49280.A9996_10970"/>
<dbReference type="Gene3D" id="1.25.40.10">
    <property type="entry name" value="Tetratricopeptide repeat domain"/>
    <property type="match status" value="3"/>
</dbReference>
<dbReference type="PROSITE" id="PS50005">
    <property type="entry name" value="TPR"/>
    <property type="match status" value="3"/>
</dbReference>
<dbReference type="SUPFAM" id="SSF46894">
    <property type="entry name" value="C-terminal effector domain of the bipartite response regulators"/>
    <property type="match status" value="1"/>
</dbReference>
<dbReference type="EMBL" id="QLLQ01000032">
    <property type="protein sequence ID" value="RAJ17548.1"/>
    <property type="molecule type" value="Genomic_DNA"/>
</dbReference>
<dbReference type="SMART" id="SM00028">
    <property type="entry name" value="TPR"/>
    <property type="match status" value="6"/>
</dbReference>
<feature type="repeat" description="TPR" evidence="1">
    <location>
        <begin position="52"/>
        <end position="85"/>
    </location>
</feature>
<keyword evidence="2" id="KW-0812">Transmembrane</keyword>
<dbReference type="Pfam" id="PF13424">
    <property type="entry name" value="TPR_12"/>
    <property type="match status" value="2"/>
</dbReference>
<evidence type="ECO:0000313" key="5">
    <source>
        <dbReference type="EMBL" id="RAJ17548.1"/>
    </source>
</evidence>
<dbReference type="SMART" id="SM00421">
    <property type="entry name" value="HTH_LUXR"/>
    <property type="match status" value="1"/>
</dbReference>
<dbReference type="PANTHER" id="PTHR10098">
    <property type="entry name" value="RAPSYN-RELATED"/>
    <property type="match status" value="1"/>
</dbReference>
<feature type="signal peptide" evidence="3">
    <location>
        <begin position="1"/>
        <end position="21"/>
    </location>
</feature>
<evidence type="ECO:0000256" key="3">
    <source>
        <dbReference type="SAM" id="SignalP"/>
    </source>
</evidence>
<evidence type="ECO:0000259" key="4">
    <source>
        <dbReference type="SMART" id="SM00421"/>
    </source>
</evidence>
<dbReference type="SUPFAM" id="SSF48452">
    <property type="entry name" value="TPR-like"/>
    <property type="match status" value="2"/>
</dbReference>
<keyword evidence="2" id="KW-0472">Membrane</keyword>
<gene>
    <name evidence="5" type="ORF">LX77_03847</name>
</gene>
<accession>A0A1A7R187</accession>
<dbReference type="GO" id="GO:0006355">
    <property type="term" value="P:regulation of DNA-templated transcription"/>
    <property type="evidence" value="ECO:0007669"/>
    <property type="project" value="InterPro"/>
</dbReference>
<dbReference type="InterPro" id="IPR011990">
    <property type="entry name" value="TPR-like_helical_dom_sf"/>
</dbReference>
<keyword evidence="2" id="KW-1133">Transmembrane helix</keyword>
<proteinExistence type="predicted"/>
<comment type="caution">
    <text evidence="5">The sequence shown here is derived from an EMBL/GenBank/DDBJ whole genome shotgun (WGS) entry which is preliminary data.</text>
</comment>
<evidence type="ECO:0000256" key="2">
    <source>
        <dbReference type="SAM" id="Phobius"/>
    </source>
</evidence>
<dbReference type="GO" id="GO:0003677">
    <property type="term" value="F:DNA binding"/>
    <property type="evidence" value="ECO:0007669"/>
    <property type="project" value="InterPro"/>
</dbReference>
<dbReference type="InterPro" id="IPR000792">
    <property type="entry name" value="Tscrpt_reg_LuxR_C"/>
</dbReference>
<name>A0A1A7R187_9FLAO</name>
<feature type="domain" description="HTH luxR-type" evidence="4">
    <location>
        <begin position="461"/>
        <end position="518"/>
    </location>
</feature>
<dbReference type="InterPro" id="IPR019734">
    <property type="entry name" value="TPR_rpt"/>
</dbReference>
<keyword evidence="3" id="KW-0732">Signal</keyword>
<reference evidence="5 6" key="1">
    <citation type="submission" date="2018-06" db="EMBL/GenBank/DDBJ databases">
        <title>Genomic Encyclopedia of Archaeal and Bacterial Type Strains, Phase II (KMG-II): from individual species to whole genera.</title>
        <authorList>
            <person name="Goeker M."/>
        </authorList>
    </citation>
    <scope>NUCLEOTIDE SEQUENCE [LARGE SCALE GENOMIC DNA]</scope>
    <source>
        <strain evidence="5 6">DSM 12408</strain>
    </source>
</reference>
<feature type="transmembrane region" description="Helical" evidence="2">
    <location>
        <begin position="322"/>
        <end position="342"/>
    </location>
</feature>
<feature type="chain" id="PRO_5030025483" evidence="3">
    <location>
        <begin position="22"/>
        <end position="521"/>
    </location>
</feature>
<keyword evidence="6" id="KW-1185">Reference proteome</keyword>
<dbReference type="AlphaFoldDB" id="A0A1A7R187"/>
<protein>
    <submittedName>
        <fullName evidence="5">Tetratricopeptide repeat protein</fullName>
    </submittedName>
</protein>
<keyword evidence="1" id="KW-0802">TPR repeat</keyword>